<feature type="non-terminal residue" evidence="2">
    <location>
        <position position="1"/>
    </location>
</feature>
<feature type="region of interest" description="Disordered" evidence="1">
    <location>
        <begin position="1"/>
        <end position="139"/>
    </location>
</feature>
<feature type="compositionally biased region" description="Basic and acidic residues" evidence="1">
    <location>
        <begin position="1"/>
        <end position="21"/>
    </location>
</feature>
<evidence type="ECO:0000256" key="1">
    <source>
        <dbReference type="SAM" id="MobiDB-lite"/>
    </source>
</evidence>
<organism evidence="2">
    <name type="scientific">uncultured Friedmanniella sp</name>
    <dbReference type="NCBI Taxonomy" id="335381"/>
    <lineage>
        <taxon>Bacteria</taxon>
        <taxon>Bacillati</taxon>
        <taxon>Actinomycetota</taxon>
        <taxon>Actinomycetes</taxon>
        <taxon>Propionibacteriales</taxon>
        <taxon>Nocardioidaceae</taxon>
        <taxon>Friedmanniella</taxon>
        <taxon>environmental samples</taxon>
    </lineage>
</organism>
<name>A0A6J4KBV9_9ACTN</name>
<gene>
    <name evidence="2" type="ORF">AVDCRST_MAG61-981</name>
</gene>
<protein>
    <submittedName>
        <fullName evidence="2">Pyridoxine 5'-phosphate oxidase, Rv1155</fullName>
    </submittedName>
</protein>
<sequence length="139" mass="14775">GDQRSSGRRPDLPRVDPDHAAAQRPPAAVERAAHRGRRGDRARLDHRRPSQVRQPATGALGGAQVRRRLVLVLRGAGGTGRAVRGRGRSRRRRRRGAGGDLPCPLRRARRLGRLPGGHGGGPPGGRPAPAGPRLRAAAL</sequence>
<accession>A0A6J4KBV9</accession>
<proteinExistence type="predicted"/>
<evidence type="ECO:0000313" key="2">
    <source>
        <dbReference type="EMBL" id="CAA9300584.1"/>
    </source>
</evidence>
<feature type="compositionally biased region" description="Basic residues" evidence="1">
    <location>
        <begin position="34"/>
        <end position="50"/>
    </location>
</feature>
<dbReference type="AlphaFoldDB" id="A0A6J4KBV9"/>
<feature type="non-terminal residue" evidence="2">
    <location>
        <position position="139"/>
    </location>
</feature>
<feature type="compositionally biased region" description="Gly residues" evidence="1">
    <location>
        <begin position="114"/>
        <end position="123"/>
    </location>
</feature>
<dbReference type="EMBL" id="CADCTT010000144">
    <property type="protein sequence ID" value="CAA9300584.1"/>
    <property type="molecule type" value="Genomic_DNA"/>
</dbReference>
<feature type="compositionally biased region" description="Basic residues" evidence="1">
    <location>
        <begin position="83"/>
        <end position="96"/>
    </location>
</feature>
<reference evidence="2" key="1">
    <citation type="submission" date="2020-02" db="EMBL/GenBank/DDBJ databases">
        <authorList>
            <person name="Meier V. D."/>
        </authorList>
    </citation>
    <scope>NUCLEOTIDE SEQUENCE</scope>
    <source>
        <strain evidence="2">AVDCRST_MAG61</strain>
    </source>
</reference>